<reference evidence="2 3" key="2">
    <citation type="submission" date="2020-03" db="EMBL/GenBank/DDBJ databases">
        <title>Roseomonas stagni sp. nov., isolated from pond water in Japan.</title>
        <authorList>
            <person name="Furuhata K."/>
            <person name="Miyamoto H."/>
            <person name="Goto K."/>
        </authorList>
    </citation>
    <scope>NUCLEOTIDE SEQUENCE [LARGE SCALE GENOMIC DNA]</scope>
    <source>
        <strain evidence="2 3">PeD5</strain>
    </source>
</reference>
<dbReference type="RefSeq" id="WP_164697064.1">
    <property type="nucleotide sequence ID" value="NZ_JAAIKB010000013.1"/>
</dbReference>
<dbReference type="EMBL" id="JAAIKB010000013">
    <property type="protein sequence ID" value="NGM23147.1"/>
    <property type="molecule type" value="Genomic_DNA"/>
</dbReference>
<dbReference type="GO" id="GO:0016798">
    <property type="term" value="F:hydrolase activity, acting on glycosyl bonds"/>
    <property type="evidence" value="ECO:0007669"/>
    <property type="project" value="UniProtKB-KW"/>
</dbReference>
<sequence>MRRRLAWLGSLALLAILAGLGWAYAQAGLYGVTIVLRRGGSYWVDVTRDDARLSPAMRLALRDPVPAVRAGPIAWRSLAEGFEVAEMPVLAGEAEVDRLLLTRIDPRHFRLIARGAPAGNRDLRDWRRALGAVLVVNGSFYDRYGDPDTPMVSDGQRLGPATYEARHGAVVSDASGTRLLDLRGQDWRAALAGARDGVVSWPLLLAPDGSSRAAGDARWLANRSFLGQDRDGRILIGTTADAFFSLRRFADFLREAPLDLAIALNLDGGPVACQAVRLAGYERDFCGLWETQTVEDRIRLLRWPLWWRRFGLPVVLAVVPR</sequence>
<keyword evidence="3" id="KW-1185">Reference proteome</keyword>
<reference evidence="2 3" key="1">
    <citation type="submission" date="2020-02" db="EMBL/GenBank/DDBJ databases">
        <authorList>
            <person name="Kim H.M."/>
            <person name="Jeon C.O."/>
        </authorList>
    </citation>
    <scope>NUCLEOTIDE SEQUENCE [LARGE SCALE GENOMIC DNA]</scope>
    <source>
        <strain evidence="2 3">PeD5</strain>
    </source>
</reference>
<comment type="caution">
    <text evidence="2">The sequence shown here is derived from an EMBL/GenBank/DDBJ whole genome shotgun (WGS) entry which is preliminary data.</text>
</comment>
<evidence type="ECO:0000313" key="3">
    <source>
        <dbReference type="Proteomes" id="UP000475385"/>
    </source>
</evidence>
<accession>A0A6M1LSM1</accession>
<evidence type="ECO:0000259" key="1">
    <source>
        <dbReference type="Pfam" id="PF09992"/>
    </source>
</evidence>
<dbReference type="Proteomes" id="UP000475385">
    <property type="component" value="Unassembled WGS sequence"/>
</dbReference>
<organism evidence="2 3">
    <name type="scientific">Falsiroseomonas algicola</name>
    <dbReference type="NCBI Taxonomy" id="2716930"/>
    <lineage>
        <taxon>Bacteria</taxon>
        <taxon>Pseudomonadati</taxon>
        <taxon>Pseudomonadota</taxon>
        <taxon>Alphaproteobacteria</taxon>
        <taxon>Acetobacterales</taxon>
        <taxon>Roseomonadaceae</taxon>
        <taxon>Falsiroseomonas</taxon>
    </lineage>
</organism>
<name>A0A6M1LSM1_9PROT</name>
<proteinExistence type="predicted"/>
<dbReference type="Pfam" id="PF09992">
    <property type="entry name" value="NAGPA"/>
    <property type="match status" value="1"/>
</dbReference>
<protein>
    <submittedName>
        <fullName evidence="2">Phosphodiester glycosidase family protein</fullName>
    </submittedName>
</protein>
<dbReference type="AlphaFoldDB" id="A0A6M1LSM1"/>
<keyword evidence="2" id="KW-0378">Hydrolase</keyword>
<evidence type="ECO:0000313" key="2">
    <source>
        <dbReference type="EMBL" id="NGM23147.1"/>
    </source>
</evidence>
<keyword evidence="2" id="KW-0326">Glycosidase</keyword>
<dbReference type="InterPro" id="IPR018711">
    <property type="entry name" value="NAGPA"/>
</dbReference>
<feature type="domain" description="Phosphodiester glycosidase" evidence="1">
    <location>
        <begin position="131"/>
        <end position="270"/>
    </location>
</feature>
<gene>
    <name evidence="2" type="ORF">G3576_24250</name>
</gene>